<keyword evidence="2" id="KW-1185">Reference proteome</keyword>
<organism evidence="1 2">
    <name type="scientific">Hexamita inflata</name>
    <dbReference type="NCBI Taxonomy" id="28002"/>
    <lineage>
        <taxon>Eukaryota</taxon>
        <taxon>Metamonada</taxon>
        <taxon>Diplomonadida</taxon>
        <taxon>Hexamitidae</taxon>
        <taxon>Hexamitinae</taxon>
        <taxon>Hexamita</taxon>
    </lineage>
</organism>
<comment type="caution">
    <text evidence="1">The sequence shown here is derived from an EMBL/GenBank/DDBJ whole genome shotgun (WGS) entry which is preliminary data.</text>
</comment>
<evidence type="ECO:0000313" key="2">
    <source>
        <dbReference type="Proteomes" id="UP001642409"/>
    </source>
</evidence>
<name>A0ABP1HDS9_9EUKA</name>
<dbReference type="EMBL" id="CAXDID020000028">
    <property type="protein sequence ID" value="CAL5991957.1"/>
    <property type="molecule type" value="Genomic_DNA"/>
</dbReference>
<sequence>MKEDQYEKERLINKLEGKTLYKIRHYEDNDSNSRQRKLARTFLKQDKTEYYLSRLREPVQTNVLTIQNTGFRGQLTYGIYSRIKENTFVSVFFPLPKFCLKTKISQYEQGSRQITNLQERQKSYTKTYMVLIQDNSY</sequence>
<proteinExistence type="predicted"/>
<evidence type="ECO:0000313" key="1">
    <source>
        <dbReference type="EMBL" id="CAL5991957.1"/>
    </source>
</evidence>
<protein>
    <submittedName>
        <fullName evidence="1">Hypothetical_protein</fullName>
    </submittedName>
</protein>
<reference evidence="1 2" key="1">
    <citation type="submission" date="2024-07" db="EMBL/GenBank/DDBJ databases">
        <authorList>
            <person name="Akdeniz Z."/>
        </authorList>
    </citation>
    <scope>NUCLEOTIDE SEQUENCE [LARGE SCALE GENOMIC DNA]</scope>
</reference>
<gene>
    <name evidence="1" type="ORF">HINF_LOCUS12345</name>
</gene>
<accession>A0ABP1HDS9</accession>
<dbReference type="Proteomes" id="UP001642409">
    <property type="component" value="Unassembled WGS sequence"/>
</dbReference>